<protein>
    <submittedName>
        <fullName evidence="2">Uncharacterized protein</fullName>
    </submittedName>
</protein>
<keyword evidence="3" id="KW-1185">Reference proteome</keyword>
<feature type="compositionally biased region" description="Basic and acidic residues" evidence="1">
    <location>
        <begin position="15"/>
        <end position="27"/>
    </location>
</feature>
<reference evidence="2 3" key="1">
    <citation type="submission" date="2016-10" db="EMBL/GenBank/DDBJ databases">
        <title>The genome sequence of Colletotrichum fioriniae PJ7.</title>
        <authorList>
            <person name="Baroncelli R."/>
        </authorList>
    </citation>
    <scope>NUCLEOTIDE SEQUENCE [LARGE SCALE GENOMIC DNA]</scope>
    <source>
        <strain evidence="2 3">Tom-12</strain>
    </source>
</reference>
<feature type="region of interest" description="Disordered" evidence="1">
    <location>
        <begin position="181"/>
        <end position="205"/>
    </location>
</feature>
<dbReference type="RefSeq" id="XP_060386762.1">
    <property type="nucleotide sequence ID" value="XM_060518959.1"/>
</dbReference>
<comment type="caution">
    <text evidence="2">The sequence shown here is derived from an EMBL/GenBank/DDBJ whole genome shotgun (WGS) entry which is preliminary data.</text>
</comment>
<dbReference type="GeneID" id="85403197"/>
<gene>
    <name evidence="2" type="ORF">CTAM01_02921</name>
</gene>
<evidence type="ECO:0000313" key="3">
    <source>
        <dbReference type="Proteomes" id="UP001227543"/>
    </source>
</evidence>
<evidence type="ECO:0000313" key="2">
    <source>
        <dbReference type="EMBL" id="KAK1507809.1"/>
    </source>
</evidence>
<proteinExistence type="predicted"/>
<dbReference type="EMBL" id="MLFU01000006">
    <property type="protein sequence ID" value="KAK1507809.1"/>
    <property type="molecule type" value="Genomic_DNA"/>
</dbReference>
<feature type="region of interest" description="Disordered" evidence="1">
    <location>
        <begin position="1"/>
        <end position="118"/>
    </location>
</feature>
<sequence length="205" mass="23104">MAEVIWAKTGGRWSTSRERGREREKVRSSRVGWTCSGRGREKRNKLTKAGMEDKRSRRSGRNGREKPAWDELGRKAEEDSEWAEEKKQGTERGEKNGRSSQVRFRGNEKGAGSEGNISDLEREEGYCRIEEGTRSYSHTHISLALALTLAVQGGTTLPPQREQCNLPYHGGLPTCRKDGRTWARSHGRGQPIRWDHGMEGTVGPV</sequence>
<dbReference type="Proteomes" id="UP001227543">
    <property type="component" value="Unassembled WGS sequence"/>
</dbReference>
<evidence type="ECO:0000256" key="1">
    <source>
        <dbReference type="SAM" id="MobiDB-lite"/>
    </source>
</evidence>
<feature type="compositionally biased region" description="Basic and acidic residues" evidence="1">
    <location>
        <begin position="62"/>
        <end position="97"/>
    </location>
</feature>
<accession>A0ABQ9RNE2</accession>
<name>A0ABQ9RNE2_9PEZI</name>
<organism evidence="2 3">
    <name type="scientific">Colletotrichum tamarilloi</name>
    <dbReference type="NCBI Taxonomy" id="1209934"/>
    <lineage>
        <taxon>Eukaryota</taxon>
        <taxon>Fungi</taxon>
        <taxon>Dikarya</taxon>
        <taxon>Ascomycota</taxon>
        <taxon>Pezizomycotina</taxon>
        <taxon>Sordariomycetes</taxon>
        <taxon>Hypocreomycetidae</taxon>
        <taxon>Glomerellales</taxon>
        <taxon>Glomerellaceae</taxon>
        <taxon>Colletotrichum</taxon>
        <taxon>Colletotrichum acutatum species complex</taxon>
    </lineage>
</organism>